<comment type="caution">
    <text evidence="2">The sequence shown here is derived from an EMBL/GenBank/DDBJ whole genome shotgun (WGS) entry which is preliminary data.</text>
</comment>
<dbReference type="AlphaFoldDB" id="A0A9N9I2A9"/>
<reference evidence="2" key="1">
    <citation type="submission" date="2021-06" db="EMBL/GenBank/DDBJ databases">
        <authorList>
            <person name="Kallberg Y."/>
            <person name="Tangrot J."/>
            <person name="Rosling A."/>
        </authorList>
    </citation>
    <scope>NUCLEOTIDE SEQUENCE</scope>
    <source>
        <strain evidence="2">UK204</strain>
    </source>
</reference>
<proteinExistence type="predicted"/>
<dbReference type="OrthoDB" id="2444204at2759"/>
<evidence type="ECO:0000313" key="3">
    <source>
        <dbReference type="Proteomes" id="UP000789570"/>
    </source>
</evidence>
<accession>A0A9N9I2A9</accession>
<dbReference type="EMBL" id="CAJVPQ010009831">
    <property type="protein sequence ID" value="CAG8718308.1"/>
    <property type="molecule type" value="Genomic_DNA"/>
</dbReference>
<name>A0A9N9I2A9_9GLOM</name>
<organism evidence="2 3">
    <name type="scientific">Funneliformis caledonium</name>
    <dbReference type="NCBI Taxonomy" id="1117310"/>
    <lineage>
        <taxon>Eukaryota</taxon>
        <taxon>Fungi</taxon>
        <taxon>Fungi incertae sedis</taxon>
        <taxon>Mucoromycota</taxon>
        <taxon>Glomeromycotina</taxon>
        <taxon>Glomeromycetes</taxon>
        <taxon>Glomerales</taxon>
        <taxon>Glomeraceae</taxon>
        <taxon>Funneliformis</taxon>
    </lineage>
</organism>
<keyword evidence="3" id="KW-1185">Reference proteome</keyword>
<evidence type="ECO:0000256" key="1">
    <source>
        <dbReference type="SAM" id="MobiDB-lite"/>
    </source>
</evidence>
<feature type="non-terminal residue" evidence="2">
    <location>
        <position position="352"/>
    </location>
</feature>
<feature type="region of interest" description="Disordered" evidence="1">
    <location>
        <begin position="329"/>
        <end position="352"/>
    </location>
</feature>
<sequence>EYYERTKKYTDAVVAYKSGSRYEEVIDLMQRHRKEIDEKIFHSVPDLGANEPKRHCTRRVSGVCEKNGQFRDEDVIEALQCILQLCREFEDIFVVSKVKDREQKRKCSFDNPFVHLIYEDTAETPLESQSEGRDIPFVSSYICKDAKSCQKTDCRKHDVVPSQSMQYQRLTLACLQYTVMRQWIYYTVAEFLKMSKQLREEWCIDKFDWEISKTIEISHPNDLPVGYDYYGYPKEIPVEKWLSSFFSWLHSNHYNCNKFNNSRILYLLYTDLPISDDHPSADTALNQEIHSNTNGRCAEIAELEKSSGSAETSIPAYKYVPQRTKKSIDPTFVVDSEEDEDDDRFSVSKDAS</sequence>
<evidence type="ECO:0000313" key="2">
    <source>
        <dbReference type="EMBL" id="CAG8718308.1"/>
    </source>
</evidence>
<gene>
    <name evidence="2" type="ORF">FCALED_LOCUS14267</name>
</gene>
<dbReference type="Proteomes" id="UP000789570">
    <property type="component" value="Unassembled WGS sequence"/>
</dbReference>
<protein>
    <submittedName>
        <fullName evidence="2">7047_t:CDS:1</fullName>
    </submittedName>
</protein>